<dbReference type="EnsemblPlants" id="ORUFI01G29970.1">
    <property type="protein sequence ID" value="ORUFI01G29970.1"/>
    <property type="gene ID" value="ORUFI01G29970"/>
</dbReference>
<dbReference type="OMA" id="KRRHVPC"/>
<dbReference type="Proteomes" id="UP000008022">
    <property type="component" value="Unassembled WGS sequence"/>
</dbReference>
<reference evidence="2" key="2">
    <citation type="submission" date="2015-06" db="UniProtKB">
        <authorList>
            <consortium name="EnsemblPlants"/>
        </authorList>
    </citation>
    <scope>IDENTIFICATION</scope>
</reference>
<keyword evidence="3" id="KW-1185">Reference proteome</keyword>
<evidence type="ECO:0000256" key="1">
    <source>
        <dbReference type="SAM" id="MobiDB-lite"/>
    </source>
</evidence>
<feature type="compositionally biased region" description="Basic and acidic residues" evidence="1">
    <location>
        <begin position="74"/>
        <end position="92"/>
    </location>
</feature>
<evidence type="ECO:0000313" key="3">
    <source>
        <dbReference type="Proteomes" id="UP000008022"/>
    </source>
</evidence>
<dbReference type="HOGENOM" id="CLU_1629741_0_0_1"/>
<dbReference type="AlphaFoldDB" id="A0A0E0N0Y2"/>
<organism evidence="2 3">
    <name type="scientific">Oryza rufipogon</name>
    <name type="common">Brownbeard rice</name>
    <name type="synonym">Asian wild rice</name>
    <dbReference type="NCBI Taxonomy" id="4529"/>
    <lineage>
        <taxon>Eukaryota</taxon>
        <taxon>Viridiplantae</taxon>
        <taxon>Streptophyta</taxon>
        <taxon>Embryophyta</taxon>
        <taxon>Tracheophyta</taxon>
        <taxon>Spermatophyta</taxon>
        <taxon>Magnoliopsida</taxon>
        <taxon>Liliopsida</taxon>
        <taxon>Poales</taxon>
        <taxon>Poaceae</taxon>
        <taxon>BOP clade</taxon>
        <taxon>Oryzoideae</taxon>
        <taxon>Oryzeae</taxon>
        <taxon>Oryzinae</taxon>
        <taxon>Oryza</taxon>
    </lineage>
</organism>
<evidence type="ECO:0000313" key="2">
    <source>
        <dbReference type="EnsemblPlants" id="ORUFI01G29970.1"/>
    </source>
</evidence>
<dbReference type="Gramene" id="ORUFI01G29970.1">
    <property type="protein sequence ID" value="ORUFI01G29970.1"/>
    <property type="gene ID" value="ORUFI01G29970"/>
</dbReference>
<feature type="region of interest" description="Disordered" evidence="1">
    <location>
        <begin position="59"/>
        <end position="148"/>
    </location>
</feature>
<sequence>MTGGGWSRGVAGAAAGGAVAGELVGRGCRPPCSLILDMNLRGIDVEATEEVRSKCPRIVVGEDGRASGGGGRPLAERRAGGDLAKDAVRTSDARGATTRNSLREGGRGAAVRLGRRPAGGRERNGDAQQLAGEGRRRTPADGWDGEKRRHVPCRWRGWPTGGR</sequence>
<reference evidence="3" key="1">
    <citation type="submission" date="2013-06" db="EMBL/GenBank/DDBJ databases">
        <authorList>
            <person name="Zhao Q."/>
        </authorList>
    </citation>
    <scope>NUCLEOTIDE SEQUENCE</scope>
    <source>
        <strain evidence="3">cv. W1943</strain>
    </source>
</reference>
<accession>A0A0E0N0Y2</accession>
<name>A0A0E0N0Y2_ORYRU</name>
<protein>
    <submittedName>
        <fullName evidence="2">Uncharacterized protein</fullName>
    </submittedName>
</protein>
<feature type="compositionally biased region" description="Basic and acidic residues" evidence="1">
    <location>
        <begin position="133"/>
        <end position="147"/>
    </location>
</feature>
<proteinExistence type="predicted"/>